<sequence length="75" mass="8525">MVWFGWLNRPGLLCGKGKPVVFKASHWPFSPLGKGNRFHLGWSPRRHGHLVHTLTSSVAVKEGNLWLSLQSPRRL</sequence>
<dbReference type="Proteomes" id="UP001054945">
    <property type="component" value="Unassembled WGS sequence"/>
</dbReference>
<reference evidence="1 2" key="1">
    <citation type="submission" date="2021-06" db="EMBL/GenBank/DDBJ databases">
        <title>Caerostris extrusa draft genome.</title>
        <authorList>
            <person name="Kono N."/>
            <person name="Arakawa K."/>
        </authorList>
    </citation>
    <scope>NUCLEOTIDE SEQUENCE [LARGE SCALE GENOMIC DNA]</scope>
</reference>
<organism evidence="1 2">
    <name type="scientific">Caerostris extrusa</name>
    <name type="common">Bark spider</name>
    <name type="synonym">Caerostris bankana</name>
    <dbReference type="NCBI Taxonomy" id="172846"/>
    <lineage>
        <taxon>Eukaryota</taxon>
        <taxon>Metazoa</taxon>
        <taxon>Ecdysozoa</taxon>
        <taxon>Arthropoda</taxon>
        <taxon>Chelicerata</taxon>
        <taxon>Arachnida</taxon>
        <taxon>Araneae</taxon>
        <taxon>Araneomorphae</taxon>
        <taxon>Entelegynae</taxon>
        <taxon>Araneoidea</taxon>
        <taxon>Araneidae</taxon>
        <taxon>Caerostris</taxon>
    </lineage>
</organism>
<protein>
    <submittedName>
        <fullName evidence="1">Uncharacterized protein</fullName>
    </submittedName>
</protein>
<evidence type="ECO:0000313" key="1">
    <source>
        <dbReference type="EMBL" id="GIX91634.1"/>
    </source>
</evidence>
<dbReference type="EMBL" id="BPLR01021600">
    <property type="protein sequence ID" value="GIX91634.1"/>
    <property type="molecule type" value="Genomic_DNA"/>
</dbReference>
<name>A0AAV4P6U5_CAEEX</name>
<evidence type="ECO:0000313" key="2">
    <source>
        <dbReference type="Proteomes" id="UP001054945"/>
    </source>
</evidence>
<comment type="caution">
    <text evidence="1">The sequence shown here is derived from an EMBL/GenBank/DDBJ whole genome shotgun (WGS) entry which is preliminary data.</text>
</comment>
<keyword evidence="2" id="KW-1185">Reference proteome</keyword>
<gene>
    <name evidence="1" type="ORF">CEXT_177941</name>
</gene>
<accession>A0AAV4P6U5</accession>
<proteinExistence type="predicted"/>
<dbReference type="AlphaFoldDB" id="A0AAV4P6U5"/>